<dbReference type="EMBL" id="KV878237">
    <property type="protein sequence ID" value="OJZ90962.1"/>
    <property type="molecule type" value="Genomic_DNA"/>
</dbReference>
<dbReference type="Proteomes" id="UP000184063">
    <property type="component" value="Unassembled WGS sequence"/>
</dbReference>
<dbReference type="VEuPathDB" id="FungiDB:ASPFODRAFT_57197"/>
<evidence type="ECO:0000313" key="2">
    <source>
        <dbReference type="Proteomes" id="UP000184063"/>
    </source>
</evidence>
<reference evidence="2" key="1">
    <citation type="journal article" date="2017" name="Genome Biol.">
        <title>Comparative genomics reveals high biological diversity and specific adaptations in the industrially and medically important fungal genus Aspergillus.</title>
        <authorList>
            <person name="de Vries R.P."/>
            <person name="Riley R."/>
            <person name="Wiebenga A."/>
            <person name="Aguilar-Osorio G."/>
            <person name="Amillis S."/>
            <person name="Uchima C.A."/>
            <person name="Anderluh G."/>
            <person name="Asadollahi M."/>
            <person name="Askin M."/>
            <person name="Barry K."/>
            <person name="Battaglia E."/>
            <person name="Bayram O."/>
            <person name="Benocci T."/>
            <person name="Braus-Stromeyer S.A."/>
            <person name="Caldana C."/>
            <person name="Canovas D."/>
            <person name="Cerqueira G.C."/>
            <person name="Chen F."/>
            <person name="Chen W."/>
            <person name="Choi C."/>
            <person name="Clum A."/>
            <person name="Dos Santos R.A."/>
            <person name="Damasio A.R."/>
            <person name="Diallinas G."/>
            <person name="Emri T."/>
            <person name="Fekete E."/>
            <person name="Flipphi M."/>
            <person name="Freyberg S."/>
            <person name="Gallo A."/>
            <person name="Gournas C."/>
            <person name="Habgood R."/>
            <person name="Hainaut M."/>
            <person name="Harispe M.L."/>
            <person name="Henrissat B."/>
            <person name="Hilden K.S."/>
            <person name="Hope R."/>
            <person name="Hossain A."/>
            <person name="Karabika E."/>
            <person name="Karaffa L."/>
            <person name="Karanyi Z."/>
            <person name="Krasevec N."/>
            <person name="Kuo A."/>
            <person name="Kusch H."/>
            <person name="LaButti K."/>
            <person name="Lagendijk E.L."/>
            <person name="Lapidus A."/>
            <person name="Levasseur A."/>
            <person name="Lindquist E."/>
            <person name="Lipzen A."/>
            <person name="Logrieco A.F."/>
            <person name="MacCabe A."/>
            <person name="Maekelae M.R."/>
            <person name="Malavazi I."/>
            <person name="Melin P."/>
            <person name="Meyer V."/>
            <person name="Mielnichuk N."/>
            <person name="Miskei M."/>
            <person name="Molnar A.P."/>
            <person name="Mule G."/>
            <person name="Ngan C.Y."/>
            <person name="Orejas M."/>
            <person name="Orosz E."/>
            <person name="Ouedraogo J.P."/>
            <person name="Overkamp K.M."/>
            <person name="Park H.-S."/>
            <person name="Perrone G."/>
            <person name="Piumi F."/>
            <person name="Punt P.J."/>
            <person name="Ram A.F."/>
            <person name="Ramon A."/>
            <person name="Rauscher S."/>
            <person name="Record E."/>
            <person name="Riano-Pachon D.M."/>
            <person name="Robert V."/>
            <person name="Roehrig J."/>
            <person name="Ruller R."/>
            <person name="Salamov A."/>
            <person name="Salih N.S."/>
            <person name="Samson R.A."/>
            <person name="Sandor E."/>
            <person name="Sanguinetti M."/>
            <person name="Schuetze T."/>
            <person name="Sepcic K."/>
            <person name="Shelest E."/>
            <person name="Sherlock G."/>
            <person name="Sophianopoulou V."/>
            <person name="Squina F.M."/>
            <person name="Sun H."/>
            <person name="Susca A."/>
            <person name="Todd R.B."/>
            <person name="Tsang A."/>
            <person name="Unkles S.E."/>
            <person name="van de Wiele N."/>
            <person name="van Rossen-Uffink D."/>
            <person name="Oliveira J.V."/>
            <person name="Vesth T.C."/>
            <person name="Visser J."/>
            <person name="Yu J.-H."/>
            <person name="Zhou M."/>
            <person name="Andersen M.R."/>
            <person name="Archer D.B."/>
            <person name="Baker S.E."/>
            <person name="Benoit I."/>
            <person name="Brakhage A.A."/>
            <person name="Braus G.H."/>
            <person name="Fischer R."/>
            <person name="Frisvad J.C."/>
            <person name="Goldman G.H."/>
            <person name="Houbraken J."/>
            <person name="Oakley B."/>
            <person name="Pocsi I."/>
            <person name="Scazzocchio C."/>
            <person name="Seiboth B."/>
            <person name="vanKuyk P.A."/>
            <person name="Wortman J."/>
            <person name="Dyer P.S."/>
            <person name="Grigoriev I.V."/>
        </authorList>
    </citation>
    <scope>NUCLEOTIDE SEQUENCE [LARGE SCALE GENOMIC DNA]</scope>
    <source>
        <strain evidence="2">CBS 106.47</strain>
    </source>
</reference>
<protein>
    <submittedName>
        <fullName evidence="1">Uncharacterized protein</fullName>
    </submittedName>
</protein>
<gene>
    <name evidence="1" type="ORF">ASPFODRAFT_57197</name>
</gene>
<name>A0A1M3TWF8_ASPLC</name>
<organism evidence="1 2">
    <name type="scientific">Aspergillus luchuensis (strain CBS 106.47)</name>
    <dbReference type="NCBI Taxonomy" id="1137211"/>
    <lineage>
        <taxon>Eukaryota</taxon>
        <taxon>Fungi</taxon>
        <taxon>Dikarya</taxon>
        <taxon>Ascomycota</taxon>
        <taxon>Pezizomycotina</taxon>
        <taxon>Eurotiomycetes</taxon>
        <taxon>Eurotiomycetidae</taxon>
        <taxon>Eurotiales</taxon>
        <taxon>Aspergillaceae</taxon>
        <taxon>Aspergillus</taxon>
        <taxon>Aspergillus subgen. Circumdati</taxon>
    </lineage>
</organism>
<proteinExistence type="predicted"/>
<evidence type="ECO:0000313" key="1">
    <source>
        <dbReference type="EMBL" id="OJZ90962.1"/>
    </source>
</evidence>
<sequence>MWIIDQQSTISAEVRRCRTEAKQATAGPSPHVAELEPLSRVCRGSKTARPTDQDLNKDGAFPSLVCTPAKRGNSRQPVSLKGNLGINPSTPVTCDSVIPRHHSSRPLDWSLEITGSWVLSFPGLRVQTQLASDLPQPPMESAVATCFEKMEKFPLAHRLLRYTRFESPTQTGIRNWSPFHWKAPAGSSCAWVAWKLNLELGRAGGCGGGGGK</sequence>
<dbReference type="AlphaFoldDB" id="A0A1M3TWF8"/>
<accession>A0A1M3TWF8</accession>